<feature type="compositionally biased region" description="Pro residues" evidence="1">
    <location>
        <begin position="1"/>
        <end position="13"/>
    </location>
</feature>
<dbReference type="RefSeq" id="WP_380600398.1">
    <property type="nucleotide sequence ID" value="NZ_JBHSDU010000010.1"/>
</dbReference>
<dbReference type="SMART" id="SM00953">
    <property type="entry name" value="RES"/>
    <property type="match status" value="1"/>
</dbReference>
<reference evidence="4" key="1">
    <citation type="journal article" date="2019" name="Int. J. Syst. Evol. Microbiol.">
        <title>The Global Catalogue of Microorganisms (GCM) 10K type strain sequencing project: providing services to taxonomists for standard genome sequencing and annotation.</title>
        <authorList>
            <consortium name="The Broad Institute Genomics Platform"/>
            <consortium name="The Broad Institute Genome Sequencing Center for Infectious Disease"/>
            <person name="Wu L."/>
            <person name="Ma J."/>
        </authorList>
    </citation>
    <scope>NUCLEOTIDE SEQUENCE [LARGE SCALE GENOMIC DNA]</scope>
    <source>
        <strain evidence="4">CGMCC 1.10759</strain>
    </source>
</reference>
<sequence length="220" mass="24454">MSINHVPPPPHPFPQHINSTTLPVGTELHRIYGAKFPGNGFNPRVDKLNRFSPIFSRGEPVPVLYAGSTAETAIYETLFHDAHVKGAKHQSLPLSALTHRRYGSWKTQRSLKLATLHAPDLAGFGVTTDQLTATNSIYYVQTARWAEAIHDNHADIEGLQWTSYRADPGVAYVLFGDRVGSEDLFCTGNEVLIRRDVALYRLVLECAARSGVRIARPRMP</sequence>
<dbReference type="Pfam" id="PF08808">
    <property type="entry name" value="RES"/>
    <property type="match status" value="1"/>
</dbReference>
<name>A0ABV8SYE2_9GAMM</name>
<proteinExistence type="predicted"/>
<gene>
    <name evidence="3" type="ORF">ACFPN2_21425</name>
</gene>
<organism evidence="3 4">
    <name type="scientific">Steroidobacter flavus</name>
    <dbReference type="NCBI Taxonomy" id="1842136"/>
    <lineage>
        <taxon>Bacteria</taxon>
        <taxon>Pseudomonadati</taxon>
        <taxon>Pseudomonadota</taxon>
        <taxon>Gammaproteobacteria</taxon>
        <taxon>Steroidobacterales</taxon>
        <taxon>Steroidobacteraceae</taxon>
        <taxon>Steroidobacter</taxon>
    </lineage>
</organism>
<evidence type="ECO:0000313" key="3">
    <source>
        <dbReference type="EMBL" id="MFC4311663.1"/>
    </source>
</evidence>
<evidence type="ECO:0000259" key="2">
    <source>
        <dbReference type="SMART" id="SM00953"/>
    </source>
</evidence>
<dbReference type="Proteomes" id="UP001595904">
    <property type="component" value="Unassembled WGS sequence"/>
</dbReference>
<feature type="region of interest" description="Disordered" evidence="1">
    <location>
        <begin position="1"/>
        <end position="20"/>
    </location>
</feature>
<accession>A0ABV8SYE2</accession>
<keyword evidence="4" id="KW-1185">Reference proteome</keyword>
<evidence type="ECO:0000313" key="4">
    <source>
        <dbReference type="Proteomes" id="UP001595904"/>
    </source>
</evidence>
<comment type="caution">
    <text evidence="3">The sequence shown here is derived from an EMBL/GenBank/DDBJ whole genome shotgun (WGS) entry which is preliminary data.</text>
</comment>
<dbReference type="EMBL" id="JBHSDU010000010">
    <property type="protein sequence ID" value="MFC4311663.1"/>
    <property type="molecule type" value="Genomic_DNA"/>
</dbReference>
<feature type="domain" description="RES" evidence="2">
    <location>
        <begin position="41"/>
        <end position="183"/>
    </location>
</feature>
<protein>
    <submittedName>
        <fullName evidence="3">RES family NAD+ phosphorylase</fullName>
    </submittedName>
</protein>
<dbReference type="InterPro" id="IPR014914">
    <property type="entry name" value="RES_dom"/>
</dbReference>
<evidence type="ECO:0000256" key="1">
    <source>
        <dbReference type="SAM" id="MobiDB-lite"/>
    </source>
</evidence>